<reference evidence="3" key="1">
    <citation type="submission" date="2016-10" db="EMBL/GenBank/DDBJ databases">
        <authorList>
            <person name="Varghese N."/>
            <person name="Submissions S."/>
        </authorList>
    </citation>
    <scope>NUCLEOTIDE SEQUENCE [LARGE SCALE GENOMIC DNA]</scope>
    <source>
        <strain evidence="3">DSM 22361</strain>
    </source>
</reference>
<feature type="transmembrane region" description="Helical" evidence="1">
    <location>
        <begin position="39"/>
        <end position="60"/>
    </location>
</feature>
<accession>A0A1H5UP01</accession>
<organism evidence="2 3">
    <name type="scientific">Sphingobacterium lactis</name>
    <dbReference type="NCBI Taxonomy" id="797291"/>
    <lineage>
        <taxon>Bacteria</taxon>
        <taxon>Pseudomonadati</taxon>
        <taxon>Bacteroidota</taxon>
        <taxon>Sphingobacteriia</taxon>
        <taxon>Sphingobacteriales</taxon>
        <taxon>Sphingobacteriaceae</taxon>
        <taxon>Sphingobacterium</taxon>
    </lineage>
</organism>
<keyword evidence="1" id="KW-1133">Transmembrane helix</keyword>
<keyword evidence="1" id="KW-0472">Membrane</keyword>
<gene>
    <name evidence="2" type="ORF">SAMN05421877_102360</name>
</gene>
<protein>
    <submittedName>
        <fullName evidence="2">Uncharacterized protein</fullName>
    </submittedName>
</protein>
<dbReference type="OrthoDB" id="714118at2"/>
<dbReference type="AlphaFoldDB" id="A0A1H5UP01"/>
<evidence type="ECO:0000256" key="1">
    <source>
        <dbReference type="SAM" id="Phobius"/>
    </source>
</evidence>
<dbReference type="Proteomes" id="UP000236731">
    <property type="component" value="Unassembled WGS sequence"/>
</dbReference>
<name>A0A1H5UP01_9SPHI</name>
<dbReference type="EMBL" id="FNUT01000002">
    <property type="protein sequence ID" value="SEF76744.1"/>
    <property type="molecule type" value="Genomic_DNA"/>
</dbReference>
<keyword evidence="3" id="KW-1185">Reference proteome</keyword>
<evidence type="ECO:0000313" key="2">
    <source>
        <dbReference type="EMBL" id="SEF76744.1"/>
    </source>
</evidence>
<evidence type="ECO:0000313" key="3">
    <source>
        <dbReference type="Proteomes" id="UP000236731"/>
    </source>
</evidence>
<sequence length="61" mass="7160">MAKQGKNWFERQLFEIKDTLFPEHPDDSPGQRRKKKISWAMFLIFMSCGMIAMLIAVSFAH</sequence>
<proteinExistence type="predicted"/>
<keyword evidence="1" id="KW-0812">Transmembrane</keyword>
<dbReference type="RefSeq" id="WP_146060576.1">
    <property type="nucleotide sequence ID" value="NZ_CP049246.1"/>
</dbReference>